<keyword evidence="3" id="KW-1185">Reference proteome</keyword>
<feature type="compositionally biased region" description="Low complexity" evidence="1">
    <location>
        <begin position="138"/>
        <end position="164"/>
    </location>
</feature>
<accession>A0A2T2P8Y8</accession>
<gene>
    <name evidence="2" type="ORF">BS50DRAFT_567013</name>
</gene>
<evidence type="ECO:0000313" key="3">
    <source>
        <dbReference type="Proteomes" id="UP000240883"/>
    </source>
</evidence>
<feature type="region of interest" description="Disordered" evidence="1">
    <location>
        <begin position="137"/>
        <end position="171"/>
    </location>
</feature>
<proteinExistence type="predicted"/>
<dbReference type="OrthoDB" id="3798784at2759"/>
<protein>
    <submittedName>
        <fullName evidence="2">Uncharacterized protein</fullName>
    </submittedName>
</protein>
<dbReference type="EMBL" id="KZ678128">
    <property type="protein sequence ID" value="PSN74123.1"/>
    <property type="molecule type" value="Genomic_DNA"/>
</dbReference>
<evidence type="ECO:0000313" key="2">
    <source>
        <dbReference type="EMBL" id="PSN74123.1"/>
    </source>
</evidence>
<organism evidence="2 3">
    <name type="scientific">Corynespora cassiicola Philippines</name>
    <dbReference type="NCBI Taxonomy" id="1448308"/>
    <lineage>
        <taxon>Eukaryota</taxon>
        <taxon>Fungi</taxon>
        <taxon>Dikarya</taxon>
        <taxon>Ascomycota</taxon>
        <taxon>Pezizomycotina</taxon>
        <taxon>Dothideomycetes</taxon>
        <taxon>Pleosporomycetidae</taxon>
        <taxon>Pleosporales</taxon>
        <taxon>Corynesporascaceae</taxon>
        <taxon>Corynespora</taxon>
    </lineage>
</organism>
<reference evidence="2 3" key="1">
    <citation type="journal article" date="2018" name="Front. Microbiol.">
        <title>Genome-Wide Analysis of Corynespora cassiicola Leaf Fall Disease Putative Effectors.</title>
        <authorList>
            <person name="Lopez D."/>
            <person name="Ribeiro S."/>
            <person name="Label P."/>
            <person name="Fumanal B."/>
            <person name="Venisse J.S."/>
            <person name="Kohler A."/>
            <person name="de Oliveira R.R."/>
            <person name="Labutti K."/>
            <person name="Lipzen A."/>
            <person name="Lail K."/>
            <person name="Bauer D."/>
            <person name="Ohm R.A."/>
            <person name="Barry K.W."/>
            <person name="Spatafora J."/>
            <person name="Grigoriev I.V."/>
            <person name="Martin F.M."/>
            <person name="Pujade-Renaud V."/>
        </authorList>
    </citation>
    <scope>NUCLEOTIDE SEQUENCE [LARGE SCALE GENOMIC DNA]</scope>
    <source>
        <strain evidence="2 3">Philippines</strain>
    </source>
</reference>
<evidence type="ECO:0000256" key="1">
    <source>
        <dbReference type="SAM" id="MobiDB-lite"/>
    </source>
</evidence>
<name>A0A2T2P8Y8_CORCC</name>
<sequence>MPMGSPMRPPMGLPMGSQIHHPMAPPMMPQMLPQMAAQMPAAPFMMPQAMGQQMFAPQMANQFPTSLPMPPALAGNPAEPVPGQVQELLDDYDSAVDEPSIYDPTPRRTDFIHICDSYPPIILEALDRERDRGRIIELDSSGSDSEDSTSSALPSSSSSPDSGTTHSLPRPFISRTIPRAALQFPQYPQFQRPSWDEGPTSHPRDWMGVGGFEGGQGYGQGRGLNRYAPRESGWADGWMSQSNAPRLPPNVW</sequence>
<dbReference type="Proteomes" id="UP000240883">
    <property type="component" value="Unassembled WGS sequence"/>
</dbReference>
<dbReference type="AlphaFoldDB" id="A0A2T2P8Y8"/>